<comment type="catalytic activity">
    <reaction evidence="4">
        <text>5-phospho-alpha-D-ribose 1-diphosphate + nicotinate + ATP + H2O = nicotinate beta-D-ribonucleotide + ADP + phosphate + diphosphate</text>
        <dbReference type="Rhea" id="RHEA:36163"/>
        <dbReference type="ChEBI" id="CHEBI:15377"/>
        <dbReference type="ChEBI" id="CHEBI:30616"/>
        <dbReference type="ChEBI" id="CHEBI:32544"/>
        <dbReference type="ChEBI" id="CHEBI:33019"/>
        <dbReference type="ChEBI" id="CHEBI:43474"/>
        <dbReference type="ChEBI" id="CHEBI:57502"/>
        <dbReference type="ChEBI" id="CHEBI:58017"/>
        <dbReference type="ChEBI" id="CHEBI:456216"/>
        <dbReference type="EC" id="6.3.4.21"/>
    </reaction>
</comment>
<dbReference type="UniPathway" id="UPA00253"/>
<dbReference type="STRING" id="226230.J4TWS8"/>
<keyword evidence="3" id="KW-0662">Pyridine nucleotide biosynthesis</keyword>
<dbReference type="GO" id="GO:0034355">
    <property type="term" value="P:NAD+ biosynthetic process via the salvage pathway"/>
    <property type="evidence" value="ECO:0007669"/>
    <property type="project" value="TreeGrafter"/>
</dbReference>
<reference evidence="6 7" key="1">
    <citation type="journal article" date="2003" name="Science">
        <title>Finding functional features in Saccharomyces genomes by phylogenetic footprinting.</title>
        <authorList>
            <person name="Cliften P.F."/>
            <person name="Sudarsanam P."/>
            <person name="Desikan A."/>
            <person name="Fulton L."/>
            <person name="Fulton B."/>
            <person name="Majors J."/>
            <person name="Waterston R."/>
            <person name="Cohen B.A."/>
            <person name="Johnston M."/>
        </authorList>
    </citation>
    <scope>NUCLEOTIDE SEQUENCE [LARGE SCALE GENOMIC DNA]</scope>
    <source>
        <strain evidence="7">ATCC MYA-4449 / AS 2.2408 / CBS 8840 / NBRC 1802 / NCYC 2889</strain>
    </source>
</reference>
<dbReference type="Proteomes" id="UP000002753">
    <property type="component" value="Unassembled WGS sequence"/>
</dbReference>
<dbReference type="InterPro" id="IPR007229">
    <property type="entry name" value="Nic_PRibTrfase-Fam"/>
</dbReference>
<comment type="similarity">
    <text evidence="2">Belongs to the NAPRTase family.</text>
</comment>
<name>J4TWS8_SACK1</name>
<dbReference type="PANTHER" id="PTHR11098:SF1">
    <property type="entry name" value="NICOTINATE PHOSPHORIBOSYLTRANSFERASE"/>
    <property type="match status" value="1"/>
</dbReference>
<dbReference type="EMBL" id="AACI03001360">
    <property type="protein sequence ID" value="EJT42630.1"/>
    <property type="molecule type" value="Genomic_DNA"/>
</dbReference>
<evidence type="ECO:0000259" key="5">
    <source>
        <dbReference type="Pfam" id="PF17767"/>
    </source>
</evidence>
<dbReference type="AlphaFoldDB" id="J4TWS8"/>
<dbReference type="Gene3D" id="3.20.140.10">
    <property type="entry name" value="nicotinate phosphoribosyltransferase"/>
    <property type="match status" value="1"/>
</dbReference>
<dbReference type="SUPFAM" id="SSF54675">
    <property type="entry name" value="Nicotinate/Quinolinate PRTase N-terminal domain-like"/>
    <property type="match status" value="1"/>
</dbReference>
<dbReference type="GO" id="GO:0005829">
    <property type="term" value="C:cytosol"/>
    <property type="evidence" value="ECO:0007669"/>
    <property type="project" value="TreeGrafter"/>
</dbReference>
<dbReference type="GO" id="GO:0004516">
    <property type="term" value="F:nicotinate phosphoribosyltransferase activity"/>
    <property type="evidence" value="ECO:0007669"/>
    <property type="project" value="UniProtKB-EC"/>
</dbReference>
<reference evidence="7" key="2">
    <citation type="journal article" date="2011" name="G3 (Bethesda)">
        <title>The awesome power of yeast evolutionary genetics: New genome sequences and strain resources for the Saccharomyces sensu stricto genus.</title>
        <authorList>
            <person name="Scannell D.R."/>
            <person name="Zill O.A."/>
            <person name="Rokas A."/>
            <person name="Payen C."/>
            <person name="Dunham M.J."/>
            <person name="Eisen M.B."/>
            <person name="Rine J."/>
            <person name="Johnston M."/>
            <person name="Hittinger C.T."/>
        </authorList>
    </citation>
    <scope>GENOME REANNOTATION</scope>
    <source>
        <strain evidence="7">ATCC MYA-4449 / AS 2.2408 / CBS 8840 / NBRC 1802 / NCYC 2889</strain>
    </source>
</reference>
<gene>
    <name evidence="6" type="primary">YOR209C</name>
    <name evidence="6" type="ORF">SKUD_176907</name>
</gene>
<dbReference type="HOGENOM" id="CLU_030991_2_0_1"/>
<proteinExistence type="inferred from homology"/>
<accession>J4TWS8</accession>
<comment type="pathway">
    <text evidence="1">Cofactor biosynthesis; NAD(+) biosynthesis.</text>
</comment>
<comment type="caution">
    <text evidence="6">The sequence shown here is derived from an EMBL/GenBank/DDBJ whole genome shotgun (WGS) entry which is preliminary data.</text>
</comment>
<sequence>MYKITMHAAVFTNFPDVTVTYKYTNRSSQFSFNKEAITWLKEQLPYLGDLRFTEEEIEYLQKEIPYLPSAYIKYISDSDYKLNPEEQISFTSEEIEGKPSHYKLKILVSGYWKDTMLYEIPLLALISEAYFKFVDTDWDYENQLEQAMQKAENLFDKRYQIQ</sequence>
<keyword evidence="7" id="KW-1185">Reference proteome</keyword>
<dbReference type="Pfam" id="PF17767">
    <property type="entry name" value="NAPRTase_N"/>
    <property type="match status" value="1"/>
</dbReference>
<dbReference type="PANTHER" id="PTHR11098">
    <property type="entry name" value="NICOTINATE PHOSPHORIBOSYLTRANSFERASE"/>
    <property type="match status" value="1"/>
</dbReference>
<dbReference type="InterPro" id="IPR040727">
    <property type="entry name" value="NAPRTase_N"/>
</dbReference>
<evidence type="ECO:0000313" key="7">
    <source>
        <dbReference type="Proteomes" id="UP000002753"/>
    </source>
</evidence>
<evidence type="ECO:0000256" key="2">
    <source>
        <dbReference type="ARBA" id="ARBA00010897"/>
    </source>
</evidence>
<evidence type="ECO:0000256" key="1">
    <source>
        <dbReference type="ARBA" id="ARBA00004790"/>
    </source>
</evidence>
<evidence type="ECO:0000313" key="6">
    <source>
        <dbReference type="EMBL" id="EJT42630.1"/>
    </source>
</evidence>
<organism evidence="6 7">
    <name type="scientific">Saccharomyces kudriavzevii (strain ATCC MYA-4449 / AS 2.2408 / CBS 8840 / NBRC 1802 / NCYC 2889)</name>
    <name type="common">Yeast</name>
    <dbReference type="NCBI Taxonomy" id="226230"/>
    <lineage>
        <taxon>Eukaryota</taxon>
        <taxon>Fungi</taxon>
        <taxon>Dikarya</taxon>
        <taxon>Ascomycota</taxon>
        <taxon>Saccharomycotina</taxon>
        <taxon>Saccharomycetes</taxon>
        <taxon>Saccharomycetales</taxon>
        <taxon>Saccharomycetaceae</taxon>
        <taxon>Saccharomyces</taxon>
    </lineage>
</organism>
<evidence type="ECO:0000256" key="3">
    <source>
        <dbReference type="ARBA" id="ARBA00022642"/>
    </source>
</evidence>
<protein>
    <submittedName>
        <fullName evidence="6">NPT1-like protein</fullName>
    </submittedName>
</protein>
<evidence type="ECO:0000256" key="4">
    <source>
        <dbReference type="ARBA" id="ARBA00048668"/>
    </source>
</evidence>
<feature type="domain" description="Nicotinate phosphoribosyltransferase N-terminal" evidence="5">
    <location>
        <begin position="1"/>
        <end position="127"/>
    </location>
</feature>